<reference evidence="1 2" key="1">
    <citation type="submission" date="2016-10" db="EMBL/GenBank/DDBJ databases">
        <authorList>
            <person name="de Groot N.N."/>
        </authorList>
    </citation>
    <scope>NUCLEOTIDE SEQUENCE [LARGE SCALE GENOMIC DNA]</scope>
    <source>
        <strain evidence="1 2">DSM 12272</strain>
    </source>
</reference>
<sequence>MDKQCIECGHHHPEEHHIVFRSQQKAMINCPHNKITLCYKHHRGDSSPHMVREIDVEYKKNLQQRLGYLFSLKECYSEEEIKEILMITNSDARKLVKSLITIIIDDDVGYKVEDIIRQCMGGRLYI</sequence>
<evidence type="ECO:0000313" key="2">
    <source>
        <dbReference type="Proteomes" id="UP000198597"/>
    </source>
</evidence>
<dbReference type="Proteomes" id="UP000198597">
    <property type="component" value="Unassembled WGS sequence"/>
</dbReference>
<organism evidence="1 2">
    <name type="scientific">Clostridium gasigenes</name>
    <dbReference type="NCBI Taxonomy" id="94869"/>
    <lineage>
        <taxon>Bacteria</taxon>
        <taxon>Bacillati</taxon>
        <taxon>Bacillota</taxon>
        <taxon>Clostridia</taxon>
        <taxon>Eubacteriales</taxon>
        <taxon>Clostridiaceae</taxon>
        <taxon>Clostridium</taxon>
    </lineage>
</organism>
<dbReference type="STRING" id="94869.SAMN04488529_101674"/>
<protein>
    <submittedName>
        <fullName evidence="1">Uncharacterized protein</fullName>
    </submittedName>
</protein>
<accession>A0A1H0N3X4</accession>
<evidence type="ECO:0000313" key="1">
    <source>
        <dbReference type="EMBL" id="SDO87205.1"/>
    </source>
</evidence>
<dbReference type="RefSeq" id="WP_089965821.1">
    <property type="nucleotide sequence ID" value="NZ_FNJM01000001.1"/>
</dbReference>
<name>A0A1H0N3X4_9CLOT</name>
<proteinExistence type="predicted"/>
<dbReference type="EMBL" id="FNJM01000001">
    <property type="protein sequence ID" value="SDO87205.1"/>
    <property type="molecule type" value="Genomic_DNA"/>
</dbReference>
<keyword evidence="2" id="KW-1185">Reference proteome</keyword>
<gene>
    <name evidence="1" type="ORF">SAMN04488529_101674</name>
</gene>
<dbReference type="AlphaFoldDB" id="A0A1H0N3X4"/>
<dbReference type="OrthoDB" id="1936077at2"/>